<dbReference type="OrthoDB" id="9049275at2759"/>
<gene>
    <name evidence="8" type="ORF">scyTo_0005333</name>
</gene>
<dbReference type="Pfam" id="PF04505">
    <property type="entry name" value="CD225"/>
    <property type="match status" value="1"/>
</dbReference>
<dbReference type="InterPro" id="IPR007593">
    <property type="entry name" value="CD225/Dispanin_fam"/>
</dbReference>
<keyword evidence="5 7" id="KW-0472">Membrane</keyword>
<evidence type="ECO:0000256" key="7">
    <source>
        <dbReference type="SAM" id="Phobius"/>
    </source>
</evidence>
<feature type="transmembrane region" description="Helical" evidence="7">
    <location>
        <begin position="112"/>
        <end position="137"/>
    </location>
</feature>
<comment type="similarity">
    <text evidence="2">Belongs to the CD225/Dispanin family.</text>
</comment>
<dbReference type="PANTHER" id="PTHR14948">
    <property type="entry name" value="NG5"/>
    <property type="match status" value="1"/>
</dbReference>
<keyword evidence="4 7" id="KW-1133">Transmembrane helix</keyword>
<dbReference type="STRING" id="75743.A0A401P687"/>
<dbReference type="GO" id="GO:0016020">
    <property type="term" value="C:membrane"/>
    <property type="evidence" value="ECO:0007669"/>
    <property type="project" value="UniProtKB-SubCell"/>
</dbReference>
<comment type="caution">
    <text evidence="8">The sequence shown here is derived from an EMBL/GenBank/DDBJ whole genome shotgun (WGS) entry which is preliminary data.</text>
</comment>
<evidence type="ECO:0000256" key="2">
    <source>
        <dbReference type="ARBA" id="ARBA00006843"/>
    </source>
</evidence>
<accession>A0A401P687</accession>
<keyword evidence="3 7" id="KW-0812">Transmembrane</keyword>
<organism evidence="8 9">
    <name type="scientific">Scyliorhinus torazame</name>
    <name type="common">Cloudy catshark</name>
    <name type="synonym">Catulus torazame</name>
    <dbReference type="NCBI Taxonomy" id="75743"/>
    <lineage>
        <taxon>Eukaryota</taxon>
        <taxon>Metazoa</taxon>
        <taxon>Chordata</taxon>
        <taxon>Craniata</taxon>
        <taxon>Vertebrata</taxon>
        <taxon>Chondrichthyes</taxon>
        <taxon>Elasmobranchii</taxon>
        <taxon>Galeomorphii</taxon>
        <taxon>Galeoidea</taxon>
        <taxon>Carcharhiniformes</taxon>
        <taxon>Scyliorhinidae</taxon>
        <taxon>Scyliorhinus</taxon>
    </lineage>
</organism>
<evidence type="ECO:0000313" key="9">
    <source>
        <dbReference type="Proteomes" id="UP000288216"/>
    </source>
</evidence>
<dbReference type="OMA" id="AITSCFC"/>
<evidence type="ECO:0000256" key="5">
    <source>
        <dbReference type="ARBA" id="ARBA00023136"/>
    </source>
</evidence>
<evidence type="ECO:0000256" key="1">
    <source>
        <dbReference type="ARBA" id="ARBA00004370"/>
    </source>
</evidence>
<sequence length="184" mass="18913">MALNTDVAFEKNLGGCGDTATAAGHRQETQKLLSTSEGSLENGVKNSKSFAAGLPGGKGADSEPNGHGLLAFSSETVSKVGAPPTSPSRLSVGRASSTATTSGQDQAPPRDYLVLAIVSCFCPIWPINIVALVYSILSRNSLQQGDTDGARRLGRLARLLSIVAIVLGALIIITSCIVNYAVSA</sequence>
<dbReference type="Proteomes" id="UP000288216">
    <property type="component" value="Unassembled WGS sequence"/>
</dbReference>
<name>A0A401P687_SCYTO</name>
<dbReference type="EMBL" id="BFAA01001648">
    <property type="protein sequence ID" value="GCB68613.1"/>
    <property type="molecule type" value="Genomic_DNA"/>
</dbReference>
<dbReference type="InterPro" id="IPR051423">
    <property type="entry name" value="CD225/Dispanin"/>
</dbReference>
<feature type="compositionally biased region" description="Polar residues" evidence="6">
    <location>
        <begin position="30"/>
        <end position="49"/>
    </location>
</feature>
<evidence type="ECO:0000313" key="8">
    <source>
        <dbReference type="EMBL" id="GCB68613.1"/>
    </source>
</evidence>
<evidence type="ECO:0000256" key="3">
    <source>
        <dbReference type="ARBA" id="ARBA00022692"/>
    </source>
</evidence>
<keyword evidence="9" id="KW-1185">Reference proteome</keyword>
<proteinExistence type="inferred from homology"/>
<feature type="transmembrane region" description="Helical" evidence="7">
    <location>
        <begin position="158"/>
        <end position="182"/>
    </location>
</feature>
<reference evidence="8 9" key="1">
    <citation type="journal article" date="2018" name="Nat. Ecol. Evol.">
        <title>Shark genomes provide insights into elasmobranch evolution and the origin of vertebrates.</title>
        <authorList>
            <person name="Hara Y"/>
            <person name="Yamaguchi K"/>
            <person name="Onimaru K"/>
            <person name="Kadota M"/>
            <person name="Koyanagi M"/>
            <person name="Keeley SD"/>
            <person name="Tatsumi K"/>
            <person name="Tanaka K"/>
            <person name="Motone F"/>
            <person name="Kageyama Y"/>
            <person name="Nozu R"/>
            <person name="Adachi N"/>
            <person name="Nishimura O"/>
            <person name="Nakagawa R"/>
            <person name="Tanegashima C"/>
            <person name="Kiyatake I"/>
            <person name="Matsumoto R"/>
            <person name="Murakumo K"/>
            <person name="Nishida K"/>
            <person name="Terakita A"/>
            <person name="Kuratani S"/>
            <person name="Sato K"/>
            <person name="Hyodo S Kuraku.S."/>
        </authorList>
    </citation>
    <scope>NUCLEOTIDE SEQUENCE [LARGE SCALE GENOMIC DNA]</scope>
</reference>
<comment type="subcellular location">
    <subcellularLocation>
        <location evidence="1">Membrane</location>
    </subcellularLocation>
</comment>
<protein>
    <submittedName>
        <fullName evidence="8">Uncharacterized protein</fullName>
    </submittedName>
</protein>
<feature type="region of interest" description="Disordered" evidence="6">
    <location>
        <begin position="13"/>
        <end position="106"/>
    </location>
</feature>
<evidence type="ECO:0000256" key="6">
    <source>
        <dbReference type="SAM" id="MobiDB-lite"/>
    </source>
</evidence>
<feature type="compositionally biased region" description="Polar residues" evidence="6">
    <location>
        <begin position="94"/>
        <end position="105"/>
    </location>
</feature>
<dbReference type="PANTHER" id="PTHR14948:SF1">
    <property type="entry name" value="TRAFFICKING REGULATOR OF GLUT4 1"/>
    <property type="match status" value="1"/>
</dbReference>
<dbReference type="AlphaFoldDB" id="A0A401P687"/>
<evidence type="ECO:0000256" key="4">
    <source>
        <dbReference type="ARBA" id="ARBA00022989"/>
    </source>
</evidence>